<organism evidence="1 2">
    <name type="scientific">Juglans regia</name>
    <name type="common">English walnut</name>
    <dbReference type="NCBI Taxonomy" id="51240"/>
    <lineage>
        <taxon>Eukaryota</taxon>
        <taxon>Viridiplantae</taxon>
        <taxon>Streptophyta</taxon>
        <taxon>Embryophyta</taxon>
        <taxon>Tracheophyta</taxon>
        <taxon>Spermatophyta</taxon>
        <taxon>Magnoliopsida</taxon>
        <taxon>eudicotyledons</taxon>
        <taxon>Gunneridae</taxon>
        <taxon>Pentapetalae</taxon>
        <taxon>rosids</taxon>
        <taxon>fabids</taxon>
        <taxon>Fagales</taxon>
        <taxon>Juglandaceae</taxon>
        <taxon>Juglans</taxon>
    </lineage>
</organism>
<dbReference type="OrthoDB" id="1900337at2759"/>
<dbReference type="RefSeq" id="XP_018821685.1">
    <property type="nucleotide sequence ID" value="XM_018966140.2"/>
</dbReference>
<reference evidence="2" key="1">
    <citation type="submission" date="2025-08" db="UniProtKB">
        <authorList>
            <consortium name="RefSeq"/>
        </authorList>
    </citation>
    <scope>IDENTIFICATION</scope>
    <source>
        <tissue evidence="2">Leaves</tissue>
    </source>
</reference>
<evidence type="ECO:0000313" key="1">
    <source>
        <dbReference type="Proteomes" id="UP000235220"/>
    </source>
</evidence>
<dbReference type="InterPro" id="IPR005519">
    <property type="entry name" value="Acid_phosphat_B-like"/>
</dbReference>
<dbReference type="Gene3D" id="3.40.50.1000">
    <property type="entry name" value="HAD superfamily/HAD-like"/>
    <property type="match status" value="1"/>
</dbReference>
<gene>
    <name evidence="2" type="primary">LOC108991755</name>
</gene>
<accession>A0A2I4EQK0</accession>
<dbReference type="AlphaFoldDB" id="A0A2I4EQK0"/>
<dbReference type="PANTHER" id="PTHR31284">
    <property type="entry name" value="ACID PHOSPHATASE-LIKE PROTEIN"/>
    <property type="match status" value="1"/>
</dbReference>
<proteinExistence type="predicted"/>
<sequence length="321" mass="35961">MPSSRNHLLFNVSVSGTMSAYAHEMEREISARSLSSRNSEMGSRYVMESGFYMTSFAATIFIASLVTVGVLLITLLIALTVMLQSCQSKSSGVVEIQKTVNDYNGCKFFALYAELNIFEADEIPSTCQAFAIWYIKAGQYAKDLNATMLVVENYFSSITPPNDGLDVVLMDIDDILSSDPHHNNLLMHRFDQLGCRDCVEEATHLKHLLIFRLYMKLQAGGWPLVLLSRRSVIQKNATVGYLISAGYSGWTSLIMRSDDELQMDACQYFSTRRALMQRDGFQITGVISSRMDALTGPFLGKRIFKLPNAIYYNLESTSISE</sequence>
<name>A0A2I4EQK0_JUGRE</name>
<dbReference type="InterPro" id="IPR023214">
    <property type="entry name" value="HAD_sf"/>
</dbReference>
<evidence type="ECO:0000313" key="2">
    <source>
        <dbReference type="RefSeq" id="XP_018821685.1"/>
    </source>
</evidence>
<keyword evidence="1" id="KW-1185">Reference proteome</keyword>
<dbReference type="Pfam" id="PF03767">
    <property type="entry name" value="Acid_phosphat_B"/>
    <property type="match status" value="1"/>
</dbReference>
<dbReference type="FunCoup" id="A0A2I4EQK0">
    <property type="interactions" value="32"/>
</dbReference>
<dbReference type="Proteomes" id="UP000235220">
    <property type="component" value="Chromosome 7"/>
</dbReference>
<protein>
    <submittedName>
        <fullName evidence="2">Uncharacterized protein At2g39920 isoform X1</fullName>
    </submittedName>
</protein>
<dbReference type="Gramene" id="Jr07_37490_p1">
    <property type="protein sequence ID" value="cds.Jr07_37490_p1"/>
    <property type="gene ID" value="Jr07_37490"/>
</dbReference>
<dbReference type="PANTHER" id="PTHR31284:SF22">
    <property type="entry name" value="ACID PHOSPHATASE"/>
    <property type="match status" value="1"/>
</dbReference>
<dbReference type="STRING" id="51240.A0A2I4EQK0"/>
<dbReference type="KEGG" id="jre:108991755"/>
<dbReference type="GeneID" id="108991755"/>